<dbReference type="GeneID" id="85467249"/>
<comment type="caution">
    <text evidence="1">The sequence shown here is derived from an EMBL/GenBank/DDBJ whole genome shotgun (WGS) entry which is preliminary data.</text>
</comment>
<proteinExistence type="predicted"/>
<name>A0AAI9ZXG9_9PEZI</name>
<accession>A0AAI9ZXG9</accession>
<dbReference type="AlphaFoldDB" id="A0AAI9ZXG9"/>
<protein>
    <submittedName>
        <fullName evidence="1">Uncharacterized protein</fullName>
    </submittedName>
</protein>
<dbReference type="Proteomes" id="UP001243989">
    <property type="component" value="Unassembled WGS sequence"/>
</dbReference>
<sequence length="192" mass="21168">MLASDDEYLVHANTTWGRIIARGYSCATTGQTKAIRSADARYQIPFPDQIRARHSRRRGFITITSFARKHRNNDIRMALGDGDPATETPGHFYWTPPSDPVLPGLLSTVIIIYGGPTRGSMACKAVEVVDRVEEFARVAGCDSVNIGFGTVTPAIRHSDCSDFITGAPHRSLLEGLRIQPQVPRTRRYVRGG</sequence>
<evidence type="ECO:0000313" key="2">
    <source>
        <dbReference type="Proteomes" id="UP001243989"/>
    </source>
</evidence>
<gene>
    <name evidence="1" type="ORF">BDP81DRAFT_189591</name>
</gene>
<dbReference type="EMBL" id="JAHMHQ010000006">
    <property type="protein sequence ID" value="KAK1638654.1"/>
    <property type="molecule type" value="Genomic_DNA"/>
</dbReference>
<evidence type="ECO:0000313" key="1">
    <source>
        <dbReference type="EMBL" id="KAK1638654.1"/>
    </source>
</evidence>
<dbReference type="RefSeq" id="XP_060447261.1">
    <property type="nucleotide sequence ID" value="XM_060582387.1"/>
</dbReference>
<reference evidence="1" key="1">
    <citation type="submission" date="2021-06" db="EMBL/GenBank/DDBJ databases">
        <title>Comparative genomics, transcriptomics and evolutionary studies reveal genomic signatures of adaptation to plant cell wall in hemibiotrophic fungi.</title>
        <authorList>
            <consortium name="DOE Joint Genome Institute"/>
            <person name="Baroncelli R."/>
            <person name="Diaz J.F."/>
            <person name="Benocci T."/>
            <person name="Peng M."/>
            <person name="Battaglia E."/>
            <person name="Haridas S."/>
            <person name="Andreopoulos W."/>
            <person name="Labutti K."/>
            <person name="Pangilinan J."/>
            <person name="Floch G.L."/>
            <person name="Makela M.R."/>
            <person name="Henrissat B."/>
            <person name="Grigoriev I.V."/>
            <person name="Crouch J.A."/>
            <person name="De Vries R.P."/>
            <person name="Sukno S.A."/>
            <person name="Thon M.R."/>
        </authorList>
    </citation>
    <scope>NUCLEOTIDE SEQUENCE</scope>
    <source>
        <strain evidence="1">CBS 102054</strain>
    </source>
</reference>
<keyword evidence="2" id="KW-1185">Reference proteome</keyword>
<organism evidence="1 2">
    <name type="scientific">Colletotrichum phormii</name>
    <dbReference type="NCBI Taxonomy" id="359342"/>
    <lineage>
        <taxon>Eukaryota</taxon>
        <taxon>Fungi</taxon>
        <taxon>Dikarya</taxon>
        <taxon>Ascomycota</taxon>
        <taxon>Pezizomycotina</taxon>
        <taxon>Sordariomycetes</taxon>
        <taxon>Hypocreomycetidae</taxon>
        <taxon>Glomerellales</taxon>
        <taxon>Glomerellaceae</taxon>
        <taxon>Colletotrichum</taxon>
        <taxon>Colletotrichum acutatum species complex</taxon>
    </lineage>
</organism>